<evidence type="ECO:0000256" key="2">
    <source>
        <dbReference type="ARBA" id="ARBA00022977"/>
    </source>
</evidence>
<dbReference type="EMBL" id="JAIXCQ010000002">
    <property type="protein sequence ID" value="MCA5892587.1"/>
    <property type="molecule type" value="Genomic_DNA"/>
</dbReference>
<protein>
    <recommendedName>
        <fullName evidence="5">glycine oxidase</fullName>
        <ecNumber evidence="5">1.4.3.19</ecNumber>
    </recommendedName>
</protein>
<dbReference type="PANTHER" id="PTHR13847">
    <property type="entry name" value="SARCOSINE DEHYDROGENASE-RELATED"/>
    <property type="match status" value="1"/>
</dbReference>
<dbReference type="GO" id="GO:0043799">
    <property type="term" value="F:glycine oxidase activity"/>
    <property type="evidence" value="ECO:0007669"/>
    <property type="project" value="UniProtKB-EC"/>
</dbReference>
<dbReference type="NCBIfam" id="TIGR02352">
    <property type="entry name" value="thiamin_ThiO"/>
    <property type="match status" value="1"/>
</dbReference>
<dbReference type="SUPFAM" id="SSF51905">
    <property type="entry name" value="FAD/NAD(P)-binding domain"/>
    <property type="match status" value="1"/>
</dbReference>
<keyword evidence="3 7" id="KW-0560">Oxidoreductase</keyword>
<evidence type="ECO:0000256" key="5">
    <source>
        <dbReference type="ARBA" id="ARBA00050018"/>
    </source>
</evidence>
<dbReference type="Pfam" id="PF01266">
    <property type="entry name" value="DAO"/>
    <property type="match status" value="1"/>
</dbReference>
<dbReference type="InterPro" id="IPR012727">
    <property type="entry name" value="Gly_oxidase_ThiO"/>
</dbReference>
<dbReference type="InterPro" id="IPR036188">
    <property type="entry name" value="FAD/NAD-bd_sf"/>
</dbReference>
<comment type="caution">
    <text evidence="7">The sequence shown here is derived from an EMBL/GenBank/DDBJ whole genome shotgun (WGS) entry which is preliminary data.</text>
</comment>
<evidence type="ECO:0000313" key="7">
    <source>
        <dbReference type="EMBL" id="MCA5892587.1"/>
    </source>
</evidence>
<organism evidence="7 8">
    <name type="scientific">Isoptericola luteus</name>
    <dbReference type="NCBI Taxonomy" id="2879484"/>
    <lineage>
        <taxon>Bacteria</taxon>
        <taxon>Bacillati</taxon>
        <taxon>Actinomycetota</taxon>
        <taxon>Actinomycetes</taxon>
        <taxon>Micrococcales</taxon>
        <taxon>Promicromonosporaceae</taxon>
        <taxon>Isoptericola</taxon>
    </lineage>
</organism>
<dbReference type="SUPFAM" id="SSF54373">
    <property type="entry name" value="FAD-linked reductases, C-terminal domain"/>
    <property type="match status" value="1"/>
</dbReference>
<evidence type="ECO:0000256" key="3">
    <source>
        <dbReference type="ARBA" id="ARBA00023002"/>
    </source>
</evidence>
<proteinExistence type="predicted"/>
<evidence type="ECO:0000256" key="4">
    <source>
        <dbReference type="ARBA" id="ARBA00049872"/>
    </source>
</evidence>
<keyword evidence="2" id="KW-0784">Thiamine biosynthesis</keyword>
<dbReference type="RefSeq" id="WP_225564357.1">
    <property type="nucleotide sequence ID" value="NZ_JAIXCQ010000002.1"/>
</dbReference>
<dbReference type="Gene3D" id="3.50.50.60">
    <property type="entry name" value="FAD/NAD(P)-binding domain"/>
    <property type="match status" value="1"/>
</dbReference>
<evidence type="ECO:0000313" key="8">
    <source>
        <dbReference type="Proteomes" id="UP001319870"/>
    </source>
</evidence>
<name>A0ABS7ZDQ3_9MICO</name>
<sequence>MHVPEQRELPARDVVVVGGGIVGLSVAWRAARAGLTVTVLDPSPGDGATHAAAGMLAAVTEADFGEEHLTRLNLASAARWPAFAADLAAASGQDVGLQRRGTLAVAYDRDDLAVLRRVLALHRRWGLASAEVPVAEARRREPFLGPRLAGAALVDGDRAVDPRAVHAALTRALVHADGRAGSRAGGGALVRRAAVRLEQDHAGRVVAVHDDAGGRHTAGAVVLATGTPRDDTLLDGVPGVRLPVRPVKGLTLRLDAGPGLTPEHVVRGIVQGRPVYVVPRPAGTGTGPGSGPEHREVVVGATSDERPDDRRAEAGSVFSLLRDARALVPGLDEAALVDVTPRARPATPDNLPLIGATAVPGLLAATGHGRNGVLLAPLTADAVLAALTDGGVPLRLPADAPADLLGAADPRRFATTTRRAPEGAPA</sequence>
<accession>A0ABS7ZDQ3</accession>
<keyword evidence="8" id="KW-1185">Reference proteome</keyword>
<comment type="pathway">
    <text evidence="1">Cofactor biosynthesis; thiamine diphosphate biosynthesis.</text>
</comment>
<feature type="domain" description="FAD dependent oxidoreductase" evidence="6">
    <location>
        <begin position="13"/>
        <end position="383"/>
    </location>
</feature>
<reference evidence="7 8" key="1">
    <citation type="submission" date="2021-09" db="EMBL/GenBank/DDBJ databases">
        <title>Isoptericola luteus sp. nov., a novel bacterium isolated from Harbin, the capital city of Heilongjiang province.</title>
        <authorList>
            <person name="Li J."/>
        </authorList>
    </citation>
    <scope>NUCLEOTIDE SEQUENCE [LARGE SCALE GENOMIC DNA]</scope>
    <source>
        <strain evidence="7 8">NEAU-Y5</strain>
    </source>
</reference>
<comment type="catalytic activity">
    <reaction evidence="4">
        <text>glycine + O2 + H2O = glyoxylate + H2O2 + NH4(+)</text>
        <dbReference type="Rhea" id="RHEA:11532"/>
        <dbReference type="ChEBI" id="CHEBI:15377"/>
        <dbReference type="ChEBI" id="CHEBI:15379"/>
        <dbReference type="ChEBI" id="CHEBI:16240"/>
        <dbReference type="ChEBI" id="CHEBI:28938"/>
        <dbReference type="ChEBI" id="CHEBI:36655"/>
        <dbReference type="ChEBI" id="CHEBI:57305"/>
        <dbReference type="EC" id="1.4.3.19"/>
    </reaction>
</comment>
<dbReference type="InterPro" id="IPR006076">
    <property type="entry name" value="FAD-dep_OxRdtase"/>
</dbReference>
<dbReference type="PANTHER" id="PTHR13847:SF289">
    <property type="entry name" value="GLYCINE OXIDASE"/>
    <property type="match status" value="1"/>
</dbReference>
<dbReference type="EC" id="1.4.3.19" evidence="5"/>
<evidence type="ECO:0000259" key="6">
    <source>
        <dbReference type="Pfam" id="PF01266"/>
    </source>
</evidence>
<gene>
    <name evidence="7" type="primary">thiO</name>
    <name evidence="7" type="ORF">LEP48_04360</name>
</gene>
<evidence type="ECO:0000256" key="1">
    <source>
        <dbReference type="ARBA" id="ARBA00004948"/>
    </source>
</evidence>
<dbReference type="Gene3D" id="3.30.9.10">
    <property type="entry name" value="D-Amino Acid Oxidase, subunit A, domain 2"/>
    <property type="match status" value="1"/>
</dbReference>
<dbReference type="Proteomes" id="UP001319870">
    <property type="component" value="Unassembled WGS sequence"/>
</dbReference>